<name>A0A383DFL8_9ZZZZ</name>
<proteinExistence type="predicted"/>
<organism evidence="1">
    <name type="scientific">marine metagenome</name>
    <dbReference type="NCBI Taxonomy" id="408172"/>
    <lineage>
        <taxon>unclassified sequences</taxon>
        <taxon>metagenomes</taxon>
        <taxon>ecological metagenomes</taxon>
    </lineage>
</organism>
<evidence type="ECO:0000313" key="1">
    <source>
        <dbReference type="EMBL" id="SVE43191.1"/>
    </source>
</evidence>
<feature type="non-terminal residue" evidence="1">
    <location>
        <position position="1"/>
    </location>
</feature>
<sequence length="29" mass="3397">KKRDNSEELSRLVSVSIFLEANHIQHSKM</sequence>
<reference evidence="1" key="1">
    <citation type="submission" date="2018-05" db="EMBL/GenBank/DDBJ databases">
        <authorList>
            <person name="Lanie J.A."/>
            <person name="Ng W.-L."/>
            <person name="Kazmierczak K.M."/>
            <person name="Andrzejewski T.M."/>
            <person name="Davidsen T.M."/>
            <person name="Wayne K.J."/>
            <person name="Tettelin H."/>
            <person name="Glass J.I."/>
            <person name="Rusch D."/>
            <person name="Podicherti R."/>
            <person name="Tsui H.-C.T."/>
            <person name="Winkler M.E."/>
        </authorList>
    </citation>
    <scope>NUCLEOTIDE SEQUENCE</scope>
</reference>
<dbReference type="AlphaFoldDB" id="A0A383DFL8"/>
<accession>A0A383DFL8</accession>
<protein>
    <submittedName>
        <fullName evidence="1">Uncharacterized protein</fullName>
    </submittedName>
</protein>
<dbReference type="EMBL" id="UINC01216868">
    <property type="protein sequence ID" value="SVE43191.1"/>
    <property type="molecule type" value="Genomic_DNA"/>
</dbReference>
<gene>
    <name evidence="1" type="ORF">METZ01_LOCUS496045</name>
</gene>